<dbReference type="EMBL" id="JAVIIP010000001">
    <property type="protein sequence ID" value="MDX8536199.1"/>
    <property type="molecule type" value="Genomic_DNA"/>
</dbReference>
<keyword evidence="3" id="KW-1185">Reference proteome</keyword>
<name>A0ABU5AFZ8_9HYPH</name>
<reference evidence="2 3" key="1">
    <citation type="submission" date="2023-08" db="EMBL/GenBank/DDBJ databases">
        <title>Implementing the SeqCode for naming new Mesorhizobium species isolated from Vachellia karroo root nodules.</title>
        <authorList>
            <person name="Van Lill M."/>
        </authorList>
    </citation>
    <scope>NUCLEOTIDE SEQUENCE [LARGE SCALE GENOMIC DNA]</scope>
    <source>
        <strain evidence="2 3">VK4B</strain>
    </source>
</reference>
<dbReference type="RefSeq" id="WP_320319465.1">
    <property type="nucleotide sequence ID" value="NZ_JAVIIP010000001.1"/>
</dbReference>
<dbReference type="InterPro" id="IPR004046">
    <property type="entry name" value="GST_C"/>
</dbReference>
<gene>
    <name evidence="2" type="ORF">RFM23_01030</name>
</gene>
<dbReference type="CDD" id="cd00570">
    <property type="entry name" value="GST_N_family"/>
    <property type="match status" value="1"/>
</dbReference>
<evidence type="ECO:0000313" key="3">
    <source>
        <dbReference type="Proteomes" id="UP001276564"/>
    </source>
</evidence>
<dbReference type="Proteomes" id="UP001276564">
    <property type="component" value="Unassembled WGS sequence"/>
</dbReference>
<proteinExistence type="predicted"/>
<dbReference type="SUPFAM" id="SSF52833">
    <property type="entry name" value="Thioredoxin-like"/>
    <property type="match status" value="1"/>
</dbReference>
<dbReference type="SUPFAM" id="SSF47616">
    <property type="entry name" value="GST C-terminal domain-like"/>
    <property type="match status" value="1"/>
</dbReference>
<evidence type="ECO:0000259" key="1">
    <source>
        <dbReference type="PROSITE" id="PS50405"/>
    </source>
</evidence>
<dbReference type="InterPro" id="IPR010987">
    <property type="entry name" value="Glutathione-S-Trfase_C-like"/>
</dbReference>
<dbReference type="PANTHER" id="PTHR44051">
    <property type="entry name" value="GLUTATHIONE S-TRANSFERASE-RELATED"/>
    <property type="match status" value="1"/>
</dbReference>
<comment type="caution">
    <text evidence="2">The sequence shown here is derived from an EMBL/GenBank/DDBJ whole genome shotgun (WGS) entry which is preliminary data.</text>
</comment>
<evidence type="ECO:0000313" key="2">
    <source>
        <dbReference type="EMBL" id="MDX8536199.1"/>
    </source>
</evidence>
<dbReference type="InterPro" id="IPR036249">
    <property type="entry name" value="Thioredoxin-like_sf"/>
</dbReference>
<sequence>MKLLFSRNPNPRLGVATARHLKADVTFEFASPMASGQAERYRALNPNLTLPILVGSGWSLWEADAIACRLSREVGSNFWRGGDDEPDMIRWISWGKENFARGCDMVHFERGTKQRWGLGPIDQALVDEGFRVFHAAAAILAPVLAQREWLVGNSVSYADFRMATFLPFNDAAGLPLDDYPSIRRWYDQLEAIDAWRDPFAGLEAPPLPRVKSYISNGRPGTAV</sequence>
<organism evidence="2 3">
    <name type="scientific">Mesorhizobium abyssinicae</name>
    <dbReference type="NCBI Taxonomy" id="1209958"/>
    <lineage>
        <taxon>Bacteria</taxon>
        <taxon>Pseudomonadati</taxon>
        <taxon>Pseudomonadota</taxon>
        <taxon>Alphaproteobacteria</taxon>
        <taxon>Hyphomicrobiales</taxon>
        <taxon>Phyllobacteriaceae</taxon>
        <taxon>Mesorhizobium</taxon>
    </lineage>
</organism>
<dbReference type="Pfam" id="PF00043">
    <property type="entry name" value="GST_C"/>
    <property type="match status" value="1"/>
</dbReference>
<feature type="domain" description="GST C-terminal" evidence="1">
    <location>
        <begin position="81"/>
        <end position="207"/>
    </location>
</feature>
<dbReference type="InterPro" id="IPR036282">
    <property type="entry name" value="Glutathione-S-Trfase_C_sf"/>
</dbReference>
<accession>A0ABU5AFZ8</accession>
<protein>
    <submittedName>
        <fullName evidence="2">Glutathione S-transferase family protein</fullName>
    </submittedName>
</protein>
<dbReference type="Gene3D" id="1.20.1050.10">
    <property type="match status" value="1"/>
</dbReference>
<dbReference type="Gene3D" id="3.40.30.10">
    <property type="entry name" value="Glutaredoxin"/>
    <property type="match status" value="1"/>
</dbReference>
<dbReference type="PANTHER" id="PTHR44051:SF8">
    <property type="entry name" value="GLUTATHIONE S-TRANSFERASE GSTA"/>
    <property type="match status" value="1"/>
</dbReference>
<dbReference type="PROSITE" id="PS50405">
    <property type="entry name" value="GST_CTER"/>
    <property type="match status" value="1"/>
</dbReference>